<feature type="transmembrane region" description="Helical" evidence="11">
    <location>
        <begin position="62"/>
        <end position="86"/>
    </location>
</feature>
<dbReference type="Proteomes" id="UP000280792">
    <property type="component" value="Unassembled WGS sequence"/>
</dbReference>
<name>A0A3P3VUZ2_9GAMM</name>
<feature type="transmembrane region" description="Helical" evidence="11">
    <location>
        <begin position="124"/>
        <end position="146"/>
    </location>
</feature>
<dbReference type="CDD" id="cd04590">
    <property type="entry name" value="CBS_pair_CorC_HlyC_assoc"/>
    <property type="match status" value="1"/>
</dbReference>
<evidence type="ECO:0000256" key="2">
    <source>
        <dbReference type="ARBA" id="ARBA00006337"/>
    </source>
</evidence>
<dbReference type="InterPro" id="IPR044751">
    <property type="entry name" value="Ion_transp-like_CBS"/>
</dbReference>
<dbReference type="Gene3D" id="3.10.580.10">
    <property type="entry name" value="CBS-domain"/>
    <property type="match status" value="1"/>
</dbReference>
<keyword evidence="5" id="KW-0677">Repeat</keyword>
<keyword evidence="6 10" id="KW-1133">Transmembrane helix</keyword>
<dbReference type="PANTHER" id="PTHR22777">
    <property type="entry name" value="HEMOLYSIN-RELATED"/>
    <property type="match status" value="1"/>
</dbReference>
<dbReference type="SMART" id="SM01091">
    <property type="entry name" value="CorC_HlyC"/>
    <property type="match status" value="1"/>
</dbReference>
<dbReference type="PROSITE" id="PS51846">
    <property type="entry name" value="CNNM"/>
    <property type="match status" value="1"/>
</dbReference>
<evidence type="ECO:0000256" key="8">
    <source>
        <dbReference type="ARBA" id="ARBA00023136"/>
    </source>
</evidence>
<dbReference type="GO" id="GO:0050660">
    <property type="term" value="F:flavin adenine dinucleotide binding"/>
    <property type="evidence" value="ECO:0007669"/>
    <property type="project" value="InterPro"/>
</dbReference>
<keyword evidence="7 9" id="KW-0129">CBS domain</keyword>
<evidence type="ECO:0000256" key="11">
    <source>
        <dbReference type="SAM" id="Phobius"/>
    </source>
</evidence>
<evidence type="ECO:0000259" key="13">
    <source>
        <dbReference type="PROSITE" id="PS51846"/>
    </source>
</evidence>
<keyword evidence="3" id="KW-1003">Cell membrane</keyword>
<reference evidence="14 15" key="2">
    <citation type="submission" date="2018-12" db="EMBL/GenBank/DDBJ databases">
        <title>Simiduia agarivorans gen. nov., sp. nov., a marine, agarolytic bacterium isolated from shallow coastal water from Keelung, Taiwan.</title>
        <authorList>
            <person name="Shieh W.Y."/>
        </authorList>
    </citation>
    <scope>NUCLEOTIDE SEQUENCE [LARGE SCALE GENOMIC DNA]</scope>
    <source>
        <strain evidence="14 15">GTF-13</strain>
    </source>
</reference>
<evidence type="ECO:0000256" key="3">
    <source>
        <dbReference type="ARBA" id="ARBA00022475"/>
    </source>
</evidence>
<dbReference type="SUPFAM" id="SSF54631">
    <property type="entry name" value="CBS-domain pair"/>
    <property type="match status" value="1"/>
</dbReference>
<evidence type="ECO:0000256" key="1">
    <source>
        <dbReference type="ARBA" id="ARBA00004651"/>
    </source>
</evidence>
<dbReference type="PANTHER" id="PTHR22777:SF32">
    <property type="entry name" value="UPF0053 INNER MEMBRANE PROTEIN YFJD"/>
    <property type="match status" value="1"/>
</dbReference>
<evidence type="ECO:0000256" key="4">
    <source>
        <dbReference type="ARBA" id="ARBA00022692"/>
    </source>
</evidence>
<protein>
    <submittedName>
        <fullName evidence="14">HlyC/CorC family transporter</fullName>
    </submittedName>
</protein>
<comment type="subcellular location">
    <subcellularLocation>
        <location evidence="1">Cell membrane</location>
        <topology evidence="1">Multi-pass membrane protein</topology>
    </subcellularLocation>
</comment>
<dbReference type="Pfam" id="PF03471">
    <property type="entry name" value="CorC_HlyC"/>
    <property type="match status" value="1"/>
</dbReference>
<dbReference type="InterPro" id="IPR000644">
    <property type="entry name" value="CBS_dom"/>
</dbReference>
<dbReference type="RefSeq" id="WP_125015675.1">
    <property type="nucleotide sequence ID" value="NZ_QWEZ01000001.1"/>
</dbReference>
<feature type="domain" description="CNNM transmembrane" evidence="13">
    <location>
        <begin position="2"/>
        <end position="192"/>
    </location>
</feature>
<evidence type="ECO:0000256" key="5">
    <source>
        <dbReference type="ARBA" id="ARBA00022737"/>
    </source>
</evidence>
<dbReference type="Pfam" id="PF00571">
    <property type="entry name" value="CBS"/>
    <property type="match status" value="1"/>
</dbReference>
<keyword evidence="15" id="KW-1185">Reference proteome</keyword>
<keyword evidence="4 10" id="KW-0812">Transmembrane</keyword>
<comment type="caution">
    <text evidence="14">The sequence shown here is derived from an EMBL/GenBank/DDBJ whole genome shotgun (WGS) entry which is preliminary data.</text>
</comment>
<keyword evidence="8 10" id="KW-0472">Membrane</keyword>
<sequence>MNDIPLGYLFATLGLLILFSAFFSSSETGMMALNRYRLKHLTQNGHPGALRASRLLERPDRLIGIILIGNNFVNIFASAIATVIAVRLWGDAGIAIATGALTLVILIFAEVTPKTLAALHPEGIAFPASLLLIPLLWLLYPAVWVVNGIANGLLHLFGVNPKAHTDHHLNAEELRTVVHESKQKLPKKRQGMLINILDLEKVSVEHIMIPRNEIIGIDIEDDLKPIIDQLRACQHTRMPIFKGDINNLIGVLHMRNFSRFLMREEQTKAALLQEASDPYFVPENTPLHTQMFNFQKEKQRLGFVVDEYGDVQGMITLDDILEEIVGEFTTDVADINQDITPRSDGSFYIDGTATIREINKALDWELPSDGPKTLNGLIVERLESIPENNICLTVNDYRIETVLIKDNMIKTATVNRVS</sequence>
<dbReference type="SUPFAM" id="SSF56176">
    <property type="entry name" value="FAD-binding/transporter-associated domain-like"/>
    <property type="match status" value="1"/>
</dbReference>
<accession>A0A3P3VUZ2</accession>
<evidence type="ECO:0000313" key="14">
    <source>
        <dbReference type="EMBL" id="RRJ85249.1"/>
    </source>
</evidence>
<dbReference type="InterPro" id="IPR046342">
    <property type="entry name" value="CBS_dom_sf"/>
</dbReference>
<evidence type="ECO:0000256" key="9">
    <source>
        <dbReference type="PROSITE-ProRule" id="PRU00703"/>
    </source>
</evidence>
<evidence type="ECO:0000256" key="10">
    <source>
        <dbReference type="PROSITE-ProRule" id="PRU01193"/>
    </source>
</evidence>
<evidence type="ECO:0000313" key="15">
    <source>
        <dbReference type="Proteomes" id="UP000280792"/>
    </source>
</evidence>
<evidence type="ECO:0000256" key="7">
    <source>
        <dbReference type="ARBA" id="ARBA00023122"/>
    </source>
</evidence>
<evidence type="ECO:0000259" key="12">
    <source>
        <dbReference type="PROSITE" id="PS51371"/>
    </source>
</evidence>
<gene>
    <name evidence="14" type="ORF">D0544_09340</name>
</gene>
<dbReference type="Pfam" id="PF01595">
    <property type="entry name" value="CNNM"/>
    <property type="match status" value="1"/>
</dbReference>
<dbReference type="InterPro" id="IPR036318">
    <property type="entry name" value="FAD-bd_PCMH-like_sf"/>
</dbReference>
<comment type="similarity">
    <text evidence="2">Belongs to the UPF0053 family.</text>
</comment>
<organism evidence="14 15">
    <name type="scientific">Aestuariirhabdus litorea</name>
    <dbReference type="NCBI Taxonomy" id="2528527"/>
    <lineage>
        <taxon>Bacteria</taxon>
        <taxon>Pseudomonadati</taxon>
        <taxon>Pseudomonadota</taxon>
        <taxon>Gammaproteobacteria</taxon>
        <taxon>Oceanospirillales</taxon>
        <taxon>Aestuariirhabdaceae</taxon>
        <taxon>Aestuariirhabdus</taxon>
    </lineage>
</organism>
<dbReference type="PROSITE" id="PS51371">
    <property type="entry name" value="CBS"/>
    <property type="match status" value="1"/>
</dbReference>
<evidence type="ECO:0000256" key="6">
    <source>
        <dbReference type="ARBA" id="ARBA00022989"/>
    </source>
</evidence>
<dbReference type="InterPro" id="IPR005170">
    <property type="entry name" value="Transptr-assoc_dom"/>
</dbReference>
<feature type="transmembrane region" description="Helical" evidence="11">
    <location>
        <begin position="92"/>
        <end position="112"/>
    </location>
</feature>
<reference evidence="14 15" key="1">
    <citation type="submission" date="2018-08" db="EMBL/GenBank/DDBJ databases">
        <authorList>
            <person name="Khan S.A."/>
        </authorList>
    </citation>
    <scope>NUCLEOTIDE SEQUENCE [LARGE SCALE GENOMIC DNA]</scope>
    <source>
        <strain evidence="14 15">GTF-13</strain>
    </source>
</reference>
<feature type="transmembrane region" description="Helical" evidence="11">
    <location>
        <begin position="6"/>
        <end position="25"/>
    </location>
</feature>
<dbReference type="EMBL" id="QWEZ01000001">
    <property type="protein sequence ID" value="RRJ85249.1"/>
    <property type="molecule type" value="Genomic_DNA"/>
</dbReference>
<dbReference type="InterPro" id="IPR016169">
    <property type="entry name" value="FAD-bd_PCMH_sub2"/>
</dbReference>
<dbReference type="GO" id="GO:0005886">
    <property type="term" value="C:plasma membrane"/>
    <property type="evidence" value="ECO:0007669"/>
    <property type="project" value="UniProtKB-SubCell"/>
</dbReference>
<dbReference type="InterPro" id="IPR002550">
    <property type="entry name" value="CNNM"/>
</dbReference>
<dbReference type="NCBIfam" id="NF008604">
    <property type="entry name" value="PRK11573.1"/>
    <property type="match status" value="1"/>
</dbReference>
<dbReference type="AlphaFoldDB" id="A0A3P3VUZ2"/>
<feature type="domain" description="CBS" evidence="12">
    <location>
        <begin position="272"/>
        <end position="332"/>
    </location>
</feature>
<dbReference type="Gene3D" id="3.30.465.10">
    <property type="match status" value="1"/>
</dbReference>
<proteinExistence type="inferred from homology"/>